<comment type="caution">
    <text evidence="3">The sequence shown here is derived from an EMBL/GenBank/DDBJ whole genome shotgun (WGS) entry which is preliminary data.</text>
</comment>
<dbReference type="AlphaFoldDB" id="A0A3E0HM59"/>
<dbReference type="GO" id="GO:0016787">
    <property type="term" value="F:hydrolase activity"/>
    <property type="evidence" value="ECO:0007669"/>
    <property type="project" value="InterPro"/>
</dbReference>
<dbReference type="Gene3D" id="3.40.50.300">
    <property type="entry name" value="P-loop containing nucleotide triphosphate hydrolases"/>
    <property type="match status" value="2"/>
</dbReference>
<dbReference type="GO" id="GO:0005524">
    <property type="term" value="F:ATP binding"/>
    <property type="evidence" value="ECO:0007669"/>
    <property type="project" value="InterPro"/>
</dbReference>
<keyword evidence="3" id="KW-0067">ATP-binding</keyword>
<dbReference type="PANTHER" id="PTHR47396:SF1">
    <property type="entry name" value="ATP-DEPENDENT HELICASE IRC3-RELATED"/>
    <property type="match status" value="1"/>
</dbReference>
<dbReference type="Proteomes" id="UP000256269">
    <property type="component" value="Unassembled WGS sequence"/>
</dbReference>
<dbReference type="InterPro" id="IPR050742">
    <property type="entry name" value="Helicase_Restrict-Modif_Enz"/>
</dbReference>
<proteinExistence type="predicted"/>
<evidence type="ECO:0000313" key="3">
    <source>
        <dbReference type="EMBL" id="REH47306.1"/>
    </source>
</evidence>
<dbReference type="Pfam" id="PF04851">
    <property type="entry name" value="ResIII"/>
    <property type="match status" value="1"/>
</dbReference>
<reference evidence="3 4" key="1">
    <citation type="submission" date="2018-08" db="EMBL/GenBank/DDBJ databases">
        <title>Genomic Encyclopedia of Archaeal and Bacterial Type Strains, Phase II (KMG-II): from individual species to whole genera.</title>
        <authorList>
            <person name="Goeker M."/>
        </authorList>
    </citation>
    <scope>NUCLEOTIDE SEQUENCE [LARGE SCALE GENOMIC DNA]</scope>
    <source>
        <strain evidence="3 4">DSM 45791</strain>
    </source>
</reference>
<dbReference type="PROSITE" id="PS51192">
    <property type="entry name" value="HELICASE_ATP_BIND_1"/>
    <property type="match status" value="1"/>
</dbReference>
<dbReference type="InterPro" id="IPR027417">
    <property type="entry name" value="P-loop_NTPase"/>
</dbReference>
<feature type="region of interest" description="Disordered" evidence="1">
    <location>
        <begin position="522"/>
        <end position="576"/>
    </location>
</feature>
<keyword evidence="3" id="KW-0378">Hydrolase</keyword>
<feature type="compositionally biased region" description="Basic and acidic residues" evidence="1">
    <location>
        <begin position="551"/>
        <end position="562"/>
    </location>
</feature>
<keyword evidence="4" id="KW-1185">Reference proteome</keyword>
<dbReference type="InterPro" id="IPR014001">
    <property type="entry name" value="Helicase_ATP-bd"/>
</dbReference>
<accession>A0A3E0HM59</accession>
<dbReference type="GO" id="GO:0003677">
    <property type="term" value="F:DNA binding"/>
    <property type="evidence" value="ECO:0007669"/>
    <property type="project" value="InterPro"/>
</dbReference>
<dbReference type="GO" id="GO:0005829">
    <property type="term" value="C:cytosol"/>
    <property type="evidence" value="ECO:0007669"/>
    <property type="project" value="TreeGrafter"/>
</dbReference>
<feature type="region of interest" description="Disordered" evidence="1">
    <location>
        <begin position="723"/>
        <end position="763"/>
    </location>
</feature>
<protein>
    <submittedName>
        <fullName evidence="3">Superfamily II DNA or RNA helicase</fullName>
    </submittedName>
</protein>
<dbReference type="EMBL" id="QUNO01000006">
    <property type="protein sequence ID" value="REH47306.1"/>
    <property type="molecule type" value="Genomic_DNA"/>
</dbReference>
<dbReference type="SUPFAM" id="SSF52540">
    <property type="entry name" value="P-loop containing nucleoside triphosphate hydrolases"/>
    <property type="match status" value="2"/>
</dbReference>
<gene>
    <name evidence="3" type="ORF">BCF44_106471</name>
</gene>
<evidence type="ECO:0000259" key="2">
    <source>
        <dbReference type="PROSITE" id="PS51192"/>
    </source>
</evidence>
<keyword evidence="3" id="KW-0347">Helicase</keyword>
<feature type="domain" description="Helicase ATP-binding" evidence="2">
    <location>
        <begin position="5"/>
        <end position="174"/>
    </location>
</feature>
<sequence>MPTILHRIYTAGTATLHAAPGAGKTAFAGMVFHVLREADLLTRLLVVVPNRALLRQWRNALRELGVALDARPQDGVVEHADADGIVVTYQALAKEQGTAARHAAWAAQHPTLVVLDEVHHLAENAAWGTTAVQRMVRPALGDPLARPAVLNATGTLFRSSNKQRISTVRYDKVTTDSGELLQAVADFSVPTATLIGVELRSPDLYAYGSHARLVDLRQEEVIDADIADLTCEQRSAVVRNAYTSAPWISGFASEAVRLLRNQQLAIGLDEPLKLLFIAADVAAARMARDALNEVTGQDDFARLVVSDEPDALQVLHWAARERQPCAIVAIRMVTEGFDCPQVATIAYVTNILARVHVAQMMARAMRITATERAHGRMLPAAILIPDDPELRKAFASALASAMHEVELPEAPGQPGIGPGTGQPRLPRYQLLDLSDRRLRSATVLTQPDGEVLADELACYVCQCREVGIPETYAPRVAVVSRRHQAAAVTLLRPADPRGLASRARIAALTDWMGGHLGRDPALQHAGAVPDGCRTGDRHLRRRRRAGPARPTRHDRGVDEPPDHPALPDPRRTHPRLRTGIAVVTGHRARRTPQTLVDLNGRRVHAFALEMANLGLPRLADALMTMLESRVWHQFQDGLGSYEFQPGEFDYFLSQQGVRREDVMHAVRNVEVKARLEAAMDERRTGQPDYRRALGEVRAANPERPGQPIEPFGYTRREAKALLSGRASDRSPPARPALGPAVRRWTNSQGDSAHAPSDQRTPLDRARRIALRLDDHDLDELLAAVRNERRRRRAHST</sequence>
<name>A0A3E0HM59_9PSEU</name>
<dbReference type="InterPro" id="IPR006935">
    <property type="entry name" value="Helicase/UvrB_N"/>
</dbReference>
<evidence type="ECO:0000256" key="1">
    <source>
        <dbReference type="SAM" id="MobiDB-lite"/>
    </source>
</evidence>
<dbReference type="PANTHER" id="PTHR47396">
    <property type="entry name" value="TYPE I RESTRICTION ENZYME ECOKI R PROTEIN"/>
    <property type="match status" value="1"/>
</dbReference>
<dbReference type="GO" id="GO:0004386">
    <property type="term" value="F:helicase activity"/>
    <property type="evidence" value="ECO:0007669"/>
    <property type="project" value="UniProtKB-KW"/>
</dbReference>
<keyword evidence="3" id="KW-0547">Nucleotide-binding</keyword>
<feature type="compositionally biased region" description="Basic residues" evidence="1">
    <location>
        <begin position="538"/>
        <end position="550"/>
    </location>
</feature>
<organism evidence="3 4">
    <name type="scientific">Kutzneria buriramensis</name>
    <dbReference type="NCBI Taxonomy" id="1045776"/>
    <lineage>
        <taxon>Bacteria</taxon>
        <taxon>Bacillati</taxon>
        <taxon>Actinomycetota</taxon>
        <taxon>Actinomycetes</taxon>
        <taxon>Pseudonocardiales</taxon>
        <taxon>Pseudonocardiaceae</taxon>
        <taxon>Kutzneria</taxon>
    </lineage>
</organism>
<evidence type="ECO:0000313" key="4">
    <source>
        <dbReference type="Proteomes" id="UP000256269"/>
    </source>
</evidence>